<comment type="function">
    <text evidence="1">NDH-1 shuttles electrons from NADH, via FMN and iron-sulfur (Fe-S) centers, to quinones in the respiratory chain. The immediate electron acceptor for the enzyme in this species is believed to be ubiquinone. Couples the redox reaction to proton translocation (for every two electrons transferred, four hydrogen ions are translocated across the cytoplasmic membrane), and thus conserves the redox energy in a proton gradient.</text>
</comment>
<feature type="transmembrane region" description="Helical" evidence="12">
    <location>
        <begin position="789"/>
        <end position="814"/>
    </location>
</feature>
<keyword evidence="19" id="KW-1185">Reference proteome</keyword>
<feature type="transmembrane region" description="Helical" evidence="12">
    <location>
        <begin position="895"/>
        <end position="919"/>
    </location>
</feature>
<evidence type="ECO:0000259" key="16">
    <source>
        <dbReference type="Pfam" id="PF13244"/>
    </source>
</evidence>
<keyword evidence="7 12" id="KW-1133">Transmembrane helix</keyword>
<evidence type="ECO:0000313" key="19">
    <source>
        <dbReference type="Proteomes" id="UP001607157"/>
    </source>
</evidence>
<evidence type="ECO:0000256" key="10">
    <source>
        <dbReference type="RuleBase" id="RU000320"/>
    </source>
</evidence>
<evidence type="ECO:0000256" key="9">
    <source>
        <dbReference type="ARBA" id="ARBA00023136"/>
    </source>
</evidence>
<dbReference type="PANTHER" id="PTHR43373:SF1">
    <property type="entry name" value="NA(+)_H(+) ANTIPORTER SUBUNIT A"/>
    <property type="match status" value="1"/>
</dbReference>
<sequence length="956" mass="102638">MSLFLVVALPFLGALLPGLMNSAGRQACAGVTFTVTLAALIGLLTNAPAVFGGEVVMEGFSWLPAIGLNMTLMLDPLGFFFACLILGIGLLIITYARFYLSREDNMGEFFTYLLLFQGAMVGIVLSDNILLLLIFWELTSLSSFLLIGYWKHLPEGRQGARMALTVTGMGGLAMIAGMLLLGQIAGSYDLSVILQNRELIQASPLYVPALILILLGCFTKSAQFPFHFWLPHAMAAPTPVSAYLHSATMVKAGIFLMARMWPVLSGTPEWFIIVTTAGLVTMVLGAVIALFKHDLKALLAFSTVSHLGLITMLLGTGTAFGAMAAMFHILNHATFKAALFMSAGIIDHETHTRDIRRLGGLRHLMPITFVIATLGALSMAGIPLLNGFLSKEMMLEEAYRTTLFDAPWLVPALAVLGSLFSAAYCFRLIAHTFLGPKRDDYPAKPHDPGAGMWLPPALLIVPVVVIGVAPFLAEPFVKLVTSAVLGGAAEVPTAYFKIWHGLVPALYMSVAAVIGGLLVLAAFTPLLRAWDAAPRPEAKAIFDRVIGWAVAAARGIIAPLHDGSFSRYAAIMVTTIIALTAHAWLTGSVGPADHEMTPATTIAVAGWLMLVAATTALVFFHRNRLLSLILIGIVGLMVSIAFVHFSAPDLALTQFTVEVVTIILLLLALNFLPNRTPNESGLLRRTRDGVIAIAGGLGALAISWHYLLRDPVAESISQFHLANSYKGGGGTNVVNVILVDFRGFDTFGEIIVLGIAALLIYALTETLLSGPTRAKLLNRKPDQPRAGDIHPLMMVVLTRVTMPVVLMVGFYIFLRGHNEPGGGFIAGLIVSIAVVIQYMASGFGWASARLRYPYHGVIGAGVLIAGLTGIGSWFFGKPFLTSDFTYVRIPPFEKFELATAALFDLGVFLSVVGAVMLSLESFSRLARRAHTEDNEHAMDIDPSRDDAPEGATAKEV</sequence>
<keyword evidence="6 10" id="KW-0812">Transmembrane</keyword>
<evidence type="ECO:0000256" key="2">
    <source>
        <dbReference type="ARBA" id="ARBA00004651"/>
    </source>
</evidence>
<feature type="domain" description="NADH-Ubiquinone oxidoreductase (complex I) chain 5 N-terminal" evidence="14">
    <location>
        <begin position="66"/>
        <end position="110"/>
    </location>
</feature>
<evidence type="ECO:0000259" key="13">
    <source>
        <dbReference type="Pfam" id="PF00361"/>
    </source>
</evidence>
<evidence type="ECO:0000256" key="5">
    <source>
        <dbReference type="ARBA" id="ARBA00022475"/>
    </source>
</evidence>
<evidence type="ECO:0000259" key="14">
    <source>
        <dbReference type="Pfam" id="PF00662"/>
    </source>
</evidence>
<feature type="transmembrane region" description="Helical" evidence="12">
    <location>
        <begin position="750"/>
        <end position="768"/>
    </location>
</feature>
<evidence type="ECO:0000256" key="8">
    <source>
        <dbReference type="ARBA" id="ARBA00023065"/>
    </source>
</evidence>
<feature type="transmembrane region" description="Helical" evidence="12">
    <location>
        <begin position="298"/>
        <end position="320"/>
    </location>
</feature>
<feature type="transmembrane region" description="Helical" evidence="12">
    <location>
        <begin position="568"/>
        <end position="587"/>
    </location>
</feature>
<feature type="domain" description="Na+/H+ antiporter MnhB subunit-related protein" evidence="15">
    <location>
        <begin position="794"/>
        <end position="916"/>
    </location>
</feature>
<comment type="subcellular location">
    <subcellularLocation>
        <location evidence="2">Cell membrane</location>
        <topology evidence="2">Multi-pass membrane protein</topology>
    </subcellularLocation>
    <subcellularLocation>
        <location evidence="10">Membrane</location>
        <topology evidence="10">Multi-pass membrane protein</topology>
    </subcellularLocation>
</comment>
<feature type="transmembrane region" description="Helical" evidence="12">
    <location>
        <begin position="162"/>
        <end position="185"/>
    </location>
</feature>
<organism evidence="18 19">
    <name type="scientific">Roseovarius aquimarinus</name>
    <dbReference type="NCBI Taxonomy" id="1229156"/>
    <lineage>
        <taxon>Bacteria</taxon>
        <taxon>Pseudomonadati</taxon>
        <taxon>Pseudomonadota</taxon>
        <taxon>Alphaproteobacteria</taxon>
        <taxon>Rhodobacterales</taxon>
        <taxon>Roseobacteraceae</taxon>
        <taxon>Roseovarius</taxon>
    </lineage>
</organism>
<dbReference type="Pfam" id="PF00361">
    <property type="entry name" value="Proton_antipo_M"/>
    <property type="match status" value="1"/>
</dbReference>
<accession>A0ABW7I7W8</accession>
<feature type="domain" description="NADH:quinone oxidoreductase/Mrp antiporter transmembrane" evidence="13">
    <location>
        <begin position="126"/>
        <end position="402"/>
    </location>
</feature>
<dbReference type="Pfam" id="PF04039">
    <property type="entry name" value="MnhB"/>
    <property type="match status" value="1"/>
</dbReference>
<dbReference type="Pfam" id="PF00662">
    <property type="entry name" value="Proton_antipo_N"/>
    <property type="match status" value="1"/>
</dbReference>
<evidence type="ECO:0000256" key="3">
    <source>
        <dbReference type="ARBA" id="ARBA00022448"/>
    </source>
</evidence>
<evidence type="ECO:0000313" key="18">
    <source>
        <dbReference type="EMBL" id="MFH0254246.1"/>
    </source>
</evidence>
<keyword evidence="9 12" id="KW-0472">Membrane</keyword>
<feature type="transmembrane region" description="Helical" evidence="12">
    <location>
        <begin position="242"/>
        <end position="264"/>
    </location>
</feature>
<keyword evidence="8" id="KW-0406">Ion transport</keyword>
<evidence type="ECO:0000256" key="1">
    <source>
        <dbReference type="ARBA" id="ARBA00002378"/>
    </source>
</evidence>
<evidence type="ECO:0000256" key="4">
    <source>
        <dbReference type="ARBA" id="ARBA00022449"/>
    </source>
</evidence>
<proteinExistence type="predicted"/>
<dbReference type="InterPro" id="IPR046806">
    <property type="entry name" value="MrpA_C/MbhE"/>
</dbReference>
<dbReference type="Pfam" id="PF20501">
    <property type="entry name" value="MbhE"/>
    <property type="match status" value="1"/>
</dbReference>
<feature type="transmembrane region" description="Helical" evidence="12">
    <location>
        <begin position="131"/>
        <end position="150"/>
    </location>
</feature>
<dbReference type="NCBIfam" id="NF009288">
    <property type="entry name" value="PRK12648.1"/>
    <property type="match status" value="1"/>
</dbReference>
<keyword evidence="3" id="KW-0813">Transport</keyword>
<feature type="domain" description="MrpA C-terminal/MbhD" evidence="16">
    <location>
        <begin position="610"/>
        <end position="673"/>
    </location>
</feature>
<dbReference type="InterPro" id="IPR001516">
    <property type="entry name" value="Proton_antipo_N"/>
</dbReference>
<keyword evidence="4" id="KW-0050">Antiport</keyword>
<feature type="transmembrane region" description="Helical" evidence="12">
    <location>
        <begin position="820"/>
        <end position="840"/>
    </location>
</feature>
<evidence type="ECO:0000256" key="6">
    <source>
        <dbReference type="ARBA" id="ARBA00022692"/>
    </source>
</evidence>
<feature type="transmembrane region" description="Helical" evidence="12">
    <location>
        <begin position="205"/>
        <end position="230"/>
    </location>
</feature>
<evidence type="ECO:0000256" key="11">
    <source>
        <dbReference type="SAM" id="MobiDB-lite"/>
    </source>
</evidence>
<evidence type="ECO:0000259" key="15">
    <source>
        <dbReference type="Pfam" id="PF04039"/>
    </source>
</evidence>
<feature type="region of interest" description="Disordered" evidence="11">
    <location>
        <begin position="933"/>
        <end position="956"/>
    </location>
</feature>
<keyword evidence="5" id="KW-1003">Cell membrane</keyword>
<evidence type="ECO:0000259" key="17">
    <source>
        <dbReference type="Pfam" id="PF20501"/>
    </source>
</evidence>
<feature type="transmembrane region" description="Helical" evidence="12">
    <location>
        <begin position="451"/>
        <end position="473"/>
    </location>
</feature>
<dbReference type="EMBL" id="JBIHMM010000002">
    <property type="protein sequence ID" value="MFH0254246.1"/>
    <property type="molecule type" value="Genomic_DNA"/>
</dbReference>
<gene>
    <name evidence="18" type="ORF">ACGRVM_10095</name>
</gene>
<evidence type="ECO:0000256" key="12">
    <source>
        <dbReference type="SAM" id="Phobius"/>
    </source>
</evidence>
<comment type="caution">
    <text evidence="18">The sequence shown here is derived from an EMBL/GenBank/DDBJ whole genome shotgun (WGS) entry which is preliminary data.</text>
</comment>
<evidence type="ECO:0000256" key="7">
    <source>
        <dbReference type="ARBA" id="ARBA00022989"/>
    </source>
</evidence>
<feature type="transmembrane region" description="Helical" evidence="12">
    <location>
        <begin position="367"/>
        <end position="388"/>
    </location>
</feature>
<feature type="transmembrane region" description="Helical" evidence="12">
    <location>
        <begin position="625"/>
        <end position="645"/>
    </location>
</feature>
<dbReference type="InterPro" id="IPR007182">
    <property type="entry name" value="MnhB"/>
</dbReference>
<feature type="transmembrane region" description="Helical" evidence="12">
    <location>
        <begin position="109"/>
        <end position="125"/>
    </location>
</feature>
<dbReference type="RefSeq" id="WP_377170270.1">
    <property type="nucleotide sequence ID" value="NZ_JBHTJC010000002.1"/>
</dbReference>
<protein>
    <submittedName>
        <fullName evidence="18">Monovalent cation/H+ antiporter subunit A</fullName>
    </submittedName>
</protein>
<dbReference type="InterPro" id="IPR025383">
    <property type="entry name" value="MrpA_C/MbhD"/>
</dbReference>
<dbReference type="InterPro" id="IPR001750">
    <property type="entry name" value="ND/Mrp_TM"/>
</dbReference>
<feature type="transmembrane region" description="Helical" evidence="12">
    <location>
        <begin position="599"/>
        <end position="620"/>
    </location>
</feature>
<dbReference type="InterPro" id="IPR050616">
    <property type="entry name" value="CPA3_Na-H_Antiporter_A"/>
</dbReference>
<dbReference type="Proteomes" id="UP001607157">
    <property type="component" value="Unassembled WGS sequence"/>
</dbReference>
<dbReference type="Pfam" id="PF13244">
    <property type="entry name" value="MbhD"/>
    <property type="match status" value="1"/>
</dbReference>
<dbReference type="PANTHER" id="PTHR43373">
    <property type="entry name" value="NA(+)/H(+) ANTIPORTER SUBUNIT"/>
    <property type="match status" value="1"/>
</dbReference>
<feature type="transmembrane region" description="Helical" evidence="12">
    <location>
        <begin position="326"/>
        <end position="346"/>
    </location>
</feature>
<feature type="transmembrane region" description="Helical" evidence="12">
    <location>
        <begin position="651"/>
        <end position="669"/>
    </location>
</feature>
<feature type="transmembrane region" description="Helical" evidence="12">
    <location>
        <begin position="270"/>
        <end position="291"/>
    </location>
</feature>
<feature type="transmembrane region" description="Helical" evidence="12">
    <location>
        <begin position="690"/>
        <end position="707"/>
    </location>
</feature>
<feature type="transmembrane region" description="Helical" evidence="12">
    <location>
        <begin position="408"/>
        <end position="430"/>
    </location>
</feature>
<feature type="transmembrane region" description="Helical" evidence="12">
    <location>
        <begin position="852"/>
        <end position="875"/>
    </location>
</feature>
<dbReference type="PRINTS" id="PR01434">
    <property type="entry name" value="NADHDHGNASE5"/>
</dbReference>
<reference evidence="18 19" key="1">
    <citation type="submission" date="2024-10" db="EMBL/GenBank/DDBJ databases">
        <authorList>
            <person name="Yang X.-N."/>
        </authorList>
    </citation>
    <scope>NUCLEOTIDE SEQUENCE [LARGE SCALE GENOMIC DNA]</scope>
    <source>
        <strain evidence="18 19">CAU 1059</strain>
    </source>
</reference>
<name>A0ABW7I7W8_9RHOB</name>
<feature type="transmembrane region" description="Helical" evidence="12">
    <location>
        <begin position="505"/>
        <end position="527"/>
    </location>
</feature>
<feature type="transmembrane region" description="Helical" evidence="12">
    <location>
        <begin position="77"/>
        <end position="97"/>
    </location>
</feature>
<feature type="domain" description="MrpA C-terminal/MbhE" evidence="17">
    <location>
        <begin position="683"/>
        <end position="764"/>
    </location>
</feature>